<dbReference type="NCBIfam" id="TIGR00539">
    <property type="entry name" value="hemN_rel"/>
    <property type="match status" value="1"/>
</dbReference>
<dbReference type="GO" id="GO:0046872">
    <property type="term" value="F:metal ion binding"/>
    <property type="evidence" value="ECO:0007669"/>
    <property type="project" value="UniProtKB-UniRule"/>
</dbReference>
<dbReference type="PANTHER" id="PTHR13932">
    <property type="entry name" value="COPROPORPHYRINIGEN III OXIDASE"/>
    <property type="match status" value="1"/>
</dbReference>
<keyword evidence="3" id="KW-0963">Cytoplasm</keyword>
<dbReference type="RefSeq" id="WP_187525597.1">
    <property type="nucleotide sequence ID" value="NZ_JACRTA010000003.1"/>
</dbReference>
<dbReference type="PROSITE" id="PS51918">
    <property type="entry name" value="RADICAL_SAM"/>
    <property type="match status" value="1"/>
</dbReference>
<name>A0A926E9Q2_9FIRM</name>
<dbReference type="PANTHER" id="PTHR13932:SF5">
    <property type="entry name" value="RADICAL S-ADENOSYL METHIONINE DOMAIN-CONTAINING PROTEIN 1, MITOCHONDRIAL"/>
    <property type="match status" value="1"/>
</dbReference>
<dbReference type="Pfam" id="PF04055">
    <property type="entry name" value="Radical_SAM"/>
    <property type="match status" value="1"/>
</dbReference>
<evidence type="ECO:0000313" key="6">
    <source>
        <dbReference type="Proteomes" id="UP000610862"/>
    </source>
</evidence>
<dbReference type="SFLD" id="SFLDS00029">
    <property type="entry name" value="Radical_SAM"/>
    <property type="match status" value="1"/>
</dbReference>
<keyword evidence="3" id="KW-0349">Heme</keyword>
<dbReference type="InterPro" id="IPR004559">
    <property type="entry name" value="HemW-like"/>
</dbReference>
<keyword evidence="3" id="KW-0143">Chaperone</keyword>
<proteinExistence type="inferred from homology"/>
<evidence type="ECO:0000256" key="2">
    <source>
        <dbReference type="ARBA" id="ARBA00017228"/>
    </source>
</evidence>
<gene>
    <name evidence="5" type="ORF">H8692_09725</name>
</gene>
<dbReference type="CDD" id="cd01335">
    <property type="entry name" value="Radical_SAM"/>
    <property type="match status" value="1"/>
</dbReference>
<evidence type="ECO:0000259" key="4">
    <source>
        <dbReference type="PROSITE" id="PS51918"/>
    </source>
</evidence>
<keyword evidence="3" id="KW-0004">4Fe-4S</keyword>
<dbReference type="SUPFAM" id="SSF102114">
    <property type="entry name" value="Radical SAM enzymes"/>
    <property type="match status" value="1"/>
</dbReference>
<dbReference type="Pfam" id="PF06969">
    <property type="entry name" value="HemN_C"/>
    <property type="match status" value="1"/>
</dbReference>
<sequence length="383" mass="44410">MTITNKLGLYLHIPFCTRKCRYCDFLSFSCNDNKIFSEYANALMQEIRIKSENWHYREVDSVYIGGGTPSLLSEWDIGKIVDCLKDNFNITEDAEITIEANPATLSDEKMERYLRKGINRLSIGIQSFDNNMLGILGRIHNKNDAFYSLQRAKKAGFENINLDIMFGIPGQTMKMWKDTVRQCIFLRPSHISLYSLQIEEGTEFYKMIYEDGQLEPIPEAADREMYHAALKMMKHAGYEHYEISNGALPGYRSRHNIKYWSYEEYIGMGLGASSFVDGSRFKNCEKMYDYISAIKENTAPIDAGSVESYTEREEMGIFVFTGLRKTDGINLSDFRKIFKEDFFSVYDNTILNKYKGMLIFDGDRLYLSERGMDISNKIMMEFI</sequence>
<dbReference type="InterPro" id="IPR034505">
    <property type="entry name" value="Coproporphyrinogen-III_oxidase"/>
</dbReference>
<dbReference type="InterPro" id="IPR023404">
    <property type="entry name" value="rSAM_horseshoe"/>
</dbReference>
<evidence type="ECO:0000256" key="1">
    <source>
        <dbReference type="ARBA" id="ARBA00006100"/>
    </source>
</evidence>
<dbReference type="SFLD" id="SFLDF00288">
    <property type="entry name" value="HemN-like__clustered_with_nucl"/>
    <property type="match status" value="1"/>
</dbReference>
<dbReference type="SFLD" id="SFLDG01065">
    <property type="entry name" value="anaerobic_coproporphyrinogen-I"/>
    <property type="match status" value="1"/>
</dbReference>
<dbReference type="Proteomes" id="UP000610862">
    <property type="component" value="Unassembled WGS sequence"/>
</dbReference>
<keyword evidence="3" id="KW-0411">Iron-sulfur</keyword>
<organism evidence="5 6">
    <name type="scientific">Lentihominibacter hominis</name>
    <dbReference type="NCBI Taxonomy" id="2763645"/>
    <lineage>
        <taxon>Bacteria</taxon>
        <taxon>Bacillati</taxon>
        <taxon>Bacillota</taxon>
        <taxon>Clostridia</taxon>
        <taxon>Peptostreptococcales</taxon>
        <taxon>Anaerovoracaceae</taxon>
        <taxon>Lentihominibacter</taxon>
    </lineage>
</organism>
<dbReference type="GO" id="GO:0005737">
    <property type="term" value="C:cytoplasm"/>
    <property type="evidence" value="ECO:0007669"/>
    <property type="project" value="UniProtKB-SubCell"/>
</dbReference>
<comment type="subcellular location">
    <subcellularLocation>
        <location evidence="3">Cytoplasm</location>
    </subcellularLocation>
</comment>
<reference evidence="5" key="1">
    <citation type="submission" date="2020-08" db="EMBL/GenBank/DDBJ databases">
        <title>Genome public.</title>
        <authorList>
            <person name="Liu C."/>
            <person name="Sun Q."/>
        </authorList>
    </citation>
    <scope>NUCLEOTIDE SEQUENCE</scope>
    <source>
        <strain evidence="5">NSJ-24</strain>
    </source>
</reference>
<comment type="function">
    <text evidence="3">Probably acts as a heme chaperone, transferring heme to an unknown acceptor. Binds one molecule of heme per monomer, possibly covalently. Binds 1 [4Fe-4S] cluster. The cluster is coordinated with 3 cysteines and an exchangeable S-adenosyl-L-methionine.</text>
</comment>
<dbReference type="InterPro" id="IPR007197">
    <property type="entry name" value="rSAM"/>
</dbReference>
<dbReference type="GO" id="GO:0006779">
    <property type="term" value="P:porphyrin-containing compound biosynthetic process"/>
    <property type="evidence" value="ECO:0007669"/>
    <property type="project" value="InterPro"/>
</dbReference>
<accession>A0A926E9Q2</accession>
<dbReference type="InterPro" id="IPR010723">
    <property type="entry name" value="HemN_C"/>
</dbReference>
<dbReference type="SFLD" id="SFLDG01082">
    <property type="entry name" value="B12-binding_domain_containing"/>
    <property type="match status" value="1"/>
</dbReference>
<keyword evidence="6" id="KW-1185">Reference proteome</keyword>
<dbReference type="GO" id="GO:0004109">
    <property type="term" value="F:coproporphyrinogen oxidase activity"/>
    <property type="evidence" value="ECO:0007669"/>
    <property type="project" value="InterPro"/>
</dbReference>
<evidence type="ECO:0000313" key="5">
    <source>
        <dbReference type="EMBL" id="MBC8569033.1"/>
    </source>
</evidence>
<dbReference type="GO" id="GO:0051539">
    <property type="term" value="F:4 iron, 4 sulfur cluster binding"/>
    <property type="evidence" value="ECO:0007669"/>
    <property type="project" value="UniProtKB-UniRule"/>
</dbReference>
<dbReference type="Gene3D" id="3.80.30.20">
    <property type="entry name" value="tm_1862 like domain"/>
    <property type="match status" value="1"/>
</dbReference>
<comment type="caution">
    <text evidence="5">The sequence shown here is derived from an EMBL/GenBank/DDBJ whole genome shotgun (WGS) entry which is preliminary data.</text>
</comment>
<keyword evidence="3" id="KW-0479">Metal-binding</keyword>
<dbReference type="SMART" id="SM00729">
    <property type="entry name" value="Elp3"/>
    <property type="match status" value="1"/>
</dbReference>
<keyword evidence="3" id="KW-0949">S-adenosyl-L-methionine</keyword>
<comment type="similarity">
    <text evidence="1">Belongs to the anaerobic coproporphyrinogen-III oxidase family. HemW subfamily.</text>
</comment>
<keyword evidence="3" id="KW-0408">Iron</keyword>
<evidence type="ECO:0000256" key="3">
    <source>
        <dbReference type="RuleBase" id="RU364116"/>
    </source>
</evidence>
<feature type="domain" description="Radical SAM core" evidence="4">
    <location>
        <begin position="1"/>
        <end position="239"/>
    </location>
</feature>
<dbReference type="EMBL" id="JACRTA010000003">
    <property type="protein sequence ID" value="MBC8569033.1"/>
    <property type="molecule type" value="Genomic_DNA"/>
</dbReference>
<dbReference type="InterPro" id="IPR006638">
    <property type="entry name" value="Elp3/MiaA/NifB-like_rSAM"/>
</dbReference>
<dbReference type="InterPro" id="IPR058240">
    <property type="entry name" value="rSAM_sf"/>
</dbReference>
<protein>
    <recommendedName>
        <fullName evidence="2 3">Heme chaperone HemW</fullName>
    </recommendedName>
</protein>
<dbReference type="SFLD" id="SFLDF00562">
    <property type="entry name" value="HemN-like__clustered_with_heat"/>
    <property type="match status" value="1"/>
</dbReference>
<dbReference type="AlphaFoldDB" id="A0A926E9Q2"/>